<dbReference type="EMBL" id="CP009516">
    <property type="protein sequence ID" value="AKB78793.1"/>
    <property type="molecule type" value="Genomic_DNA"/>
</dbReference>
<proteinExistence type="predicted"/>
<sequence length="212" mass="23982">MYSFPDDIKKNSPAWKFGGIGLLGKYGKLLLGAYILRKLKSGNSHEVSGPEKNGLLSKYGKIILGAYLMKKLRKGKYFGTREREESTGGLLQKYGKLMLTTYAVKKLRSGKSHEEVERSQQYTEPSACVSSFLSCIAKKYGKWLLSAYLIKRFHHREPEAEEVVETETYEEEKGPSMINFNKIIICTLAGVTAVYAIKKYRAKHSGHKIEVE</sequence>
<dbReference type="KEGG" id="mhor:MSHOH_2310"/>
<protein>
    <submittedName>
        <fullName evidence="1">Uncharacterized protein</fullName>
    </submittedName>
</protein>
<reference evidence="1 2" key="1">
    <citation type="submission" date="2014-07" db="EMBL/GenBank/DDBJ databases">
        <title>Methanogenic archaea and the global carbon cycle.</title>
        <authorList>
            <person name="Henriksen J.R."/>
            <person name="Luke J."/>
            <person name="Reinhart S."/>
            <person name="Benedict M.N."/>
            <person name="Youngblut N.D."/>
            <person name="Metcalf M.E."/>
            <person name="Whitaker R.J."/>
            <person name="Metcalf W.W."/>
        </authorList>
    </citation>
    <scope>NUCLEOTIDE SEQUENCE [LARGE SCALE GENOMIC DNA]</scope>
    <source>
        <strain evidence="1 2">HB-1</strain>
    </source>
</reference>
<dbReference type="RefSeq" id="WP_269850848.1">
    <property type="nucleotide sequence ID" value="NZ_BBCW01000039.1"/>
</dbReference>
<keyword evidence="2" id="KW-1185">Reference proteome</keyword>
<gene>
    <name evidence="1" type="ORF">MSHOH_2310</name>
</gene>
<name>A0A0E3SGS5_9EURY</name>
<dbReference type="AlphaFoldDB" id="A0A0E3SGS5"/>
<dbReference type="PATRIC" id="fig|1434110.4.peg.2953"/>
<dbReference type="Proteomes" id="UP000033101">
    <property type="component" value="Chromosome"/>
</dbReference>
<evidence type="ECO:0000313" key="1">
    <source>
        <dbReference type="EMBL" id="AKB78793.1"/>
    </source>
</evidence>
<accession>A0A0E3SGS5</accession>
<organism evidence="1 2">
    <name type="scientific">Methanosarcina horonobensis HB-1 = JCM 15518</name>
    <dbReference type="NCBI Taxonomy" id="1434110"/>
    <lineage>
        <taxon>Archaea</taxon>
        <taxon>Methanobacteriati</taxon>
        <taxon>Methanobacteriota</taxon>
        <taxon>Stenosarchaea group</taxon>
        <taxon>Methanomicrobia</taxon>
        <taxon>Methanosarcinales</taxon>
        <taxon>Methanosarcinaceae</taxon>
        <taxon>Methanosarcina</taxon>
    </lineage>
</organism>
<evidence type="ECO:0000313" key="2">
    <source>
        <dbReference type="Proteomes" id="UP000033101"/>
    </source>
</evidence>
<dbReference type="HOGENOM" id="CLU_1346421_0_0_2"/>